<comment type="caution">
    <text evidence="2">The sequence shown here is derived from an EMBL/GenBank/DDBJ whole genome shotgun (WGS) entry which is preliminary data.</text>
</comment>
<evidence type="ECO:0000313" key="2">
    <source>
        <dbReference type="EMBL" id="MDO6121817.1"/>
    </source>
</evidence>
<feature type="chain" id="PRO_5047296290" evidence="1">
    <location>
        <begin position="18"/>
        <end position="127"/>
    </location>
</feature>
<name>A0ABT8XDV3_9HYPH</name>
<dbReference type="EMBL" id="WHSC02000005">
    <property type="protein sequence ID" value="MDO6121817.1"/>
    <property type="molecule type" value="Genomic_DNA"/>
</dbReference>
<sequence length="127" mass="13679">MKAAIIALALSLTGANAPSPKQEATLAGQYCGRLWSNGALVQTITELKTESDGRLTGTYRFADVGTMTSGTLDEPVPIAGLDHTLDWHDKYGSGKLILTFKPDYSGFTGKWRDQSGSPNELWDGVRC</sequence>
<reference evidence="2" key="1">
    <citation type="submission" date="2022-04" db="EMBL/GenBank/DDBJ databases">
        <title>Shinella lacus sp. nov., a novel member of the genus Shinella from water.</title>
        <authorList>
            <person name="Deng Y."/>
        </authorList>
    </citation>
    <scope>NUCLEOTIDE SEQUENCE</scope>
    <source>
        <strain evidence="2">JCM 31239</strain>
    </source>
</reference>
<dbReference type="RefSeq" id="WP_244762357.1">
    <property type="nucleotide sequence ID" value="NZ_JALJCJ010000005.1"/>
</dbReference>
<accession>A0ABT8XDV3</accession>
<organism evidence="2 3">
    <name type="scientific">Shinella curvata</name>
    <dbReference type="NCBI Taxonomy" id="1817964"/>
    <lineage>
        <taxon>Bacteria</taxon>
        <taxon>Pseudomonadati</taxon>
        <taxon>Pseudomonadota</taxon>
        <taxon>Alphaproteobacteria</taxon>
        <taxon>Hyphomicrobiales</taxon>
        <taxon>Rhizobiaceae</taxon>
        <taxon>Shinella</taxon>
    </lineage>
</organism>
<keyword evidence="3" id="KW-1185">Reference proteome</keyword>
<protein>
    <submittedName>
        <fullName evidence="2">Uncharacterized protein</fullName>
    </submittedName>
</protein>
<evidence type="ECO:0000313" key="3">
    <source>
        <dbReference type="Proteomes" id="UP001177080"/>
    </source>
</evidence>
<feature type="signal peptide" evidence="1">
    <location>
        <begin position="1"/>
        <end position="17"/>
    </location>
</feature>
<dbReference type="Proteomes" id="UP001177080">
    <property type="component" value="Unassembled WGS sequence"/>
</dbReference>
<proteinExistence type="predicted"/>
<gene>
    <name evidence="2" type="ORF">GB928_011550</name>
</gene>
<keyword evidence="1" id="KW-0732">Signal</keyword>
<evidence type="ECO:0000256" key="1">
    <source>
        <dbReference type="SAM" id="SignalP"/>
    </source>
</evidence>